<dbReference type="EMBL" id="LXQA010197655">
    <property type="protein sequence ID" value="MCI32666.1"/>
    <property type="molecule type" value="Genomic_DNA"/>
</dbReference>
<dbReference type="AlphaFoldDB" id="A0A392R9Z2"/>
<reference evidence="4 5" key="1">
    <citation type="journal article" date="2018" name="Front. Plant Sci.">
        <title>Red Clover (Trifolium pratense) and Zigzag Clover (T. medium) - A Picture of Genomic Similarities and Differences.</title>
        <authorList>
            <person name="Dluhosova J."/>
            <person name="Istvanek J."/>
            <person name="Nedelnik J."/>
            <person name="Repkova J."/>
        </authorList>
    </citation>
    <scope>NUCLEOTIDE SEQUENCE [LARGE SCALE GENOMIC DNA]</scope>
    <source>
        <strain evidence="5">cv. 10/8</strain>
        <tissue evidence="4">Leaf</tissue>
    </source>
</reference>
<keyword evidence="4" id="KW-0675">Receptor</keyword>
<keyword evidence="1" id="KW-0433">Leucine-rich repeat</keyword>
<organism evidence="4 5">
    <name type="scientific">Trifolium medium</name>
    <dbReference type="NCBI Taxonomy" id="97028"/>
    <lineage>
        <taxon>Eukaryota</taxon>
        <taxon>Viridiplantae</taxon>
        <taxon>Streptophyta</taxon>
        <taxon>Embryophyta</taxon>
        <taxon>Tracheophyta</taxon>
        <taxon>Spermatophyta</taxon>
        <taxon>Magnoliopsida</taxon>
        <taxon>eudicotyledons</taxon>
        <taxon>Gunneridae</taxon>
        <taxon>Pentapetalae</taxon>
        <taxon>rosids</taxon>
        <taxon>fabids</taxon>
        <taxon>Fabales</taxon>
        <taxon>Fabaceae</taxon>
        <taxon>Papilionoideae</taxon>
        <taxon>50 kb inversion clade</taxon>
        <taxon>NPAAA clade</taxon>
        <taxon>Hologalegina</taxon>
        <taxon>IRL clade</taxon>
        <taxon>Trifolieae</taxon>
        <taxon>Trifolium</taxon>
    </lineage>
</organism>
<dbReference type="InterPro" id="IPR025875">
    <property type="entry name" value="Leu-rich_rpt_4"/>
</dbReference>
<proteinExistence type="predicted"/>
<feature type="non-terminal residue" evidence="4">
    <location>
        <position position="1"/>
    </location>
</feature>
<keyword evidence="5" id="KW-1185">Reference proteome</keyword>
<feature type="non-terminal residue" evidence="4">
    <location>
        <position position="89"/>
    </location>
</feature>
<dbReference type="GO" id="GO:0016301">
    <property type="term" value="F:kinase activity"/>
    <property type="evidence" value="ECO:0007669"/>
    <property type="project" value="UniProtKB-KW"/>
</dbReference>
<dbReference type="PROSITE" id="PS51450">
    <property type="entry name" value="LRR"/>
    <property type="match status" value="1"/>
</dbReference>
<dbReference type="PRINTS" id="PR00019">
    <property type="entry name" value="LEURICHRPT"/>
</dbReference>
<keyword evidence="4" id="KW-0418">Kinase</keyword>
<dbReference type="PANTHER" id="PTHR48054:SF82">
    <property type="entry name" value="LRR RECEPTOR-LIKE SERINE_THREONINE-PROTEIN KINASE FLS2"/>
    <property type="match status" value="1"/>
</dbReference>
<dbReference type="Gene3D" id="3.80.10.10">
    <property type="entry name" value="Ribonuclease Inhibitor"/>
    <property type="match status" value="1"/>
</dbReference>
<dbReference type="SUPFAM" id="SSF52058">
    <property type="entry name" value="L domain-like"/>
    <property type="match status" value="1"/>
</dbReference>
<protein>
    <submittedName>
        <fullName evidence="4">LRR receptor-like kinase</fullName>
    </submittedName>
</protein>
<dbReference type="Pfam" id="PF12799">
    <property type="entry name" value="LRR_4"/>
    <property type="match status" value="1"/>
</dbReference>
<dbReference type="InterPro" id="IPR032675">
    <property type="entry name" value="LRR_dom_sf"/>
</dbReference>
<evidence type="ECO:0000256" key="1">
    <source>
        <dbReference type="ARBA" id="ARBA00022614"/>
    </source>
</evidence>
<sequence>SVPDNFSNLGNLTRLDLSNNYLSGSIPPELGSLSNLQNLNLSDNAFTGSVPSQLGNLSKLAELDLRNSLTGPLPKLSGLSVSSNGGIFN</sequence>
<keyword evidence="2" id="KW-0677">Repeat</keyword>
<name>A0A392R9Z2_9FABA</name>
<feature type="region of interest" description="Disordered" evidence="3">
    <location>
        <begin position="70"/>
        <end position="89"/>
    </location>
</feature>
<dbReference type="PANTHER" id="PTHR48054">
    <property type="entry name" value="RECEPTOR KINASE-LIKE PROTEIN XA21"/>
    <property type="match status" value="1"/>
</dbReference>
<dbReference type="InterPro" id="IPR001611">
    <property type="entry name" value="Leu-rich_rpt"/>
</dbReference>
<dbReference type="Proteomes" id="UP000265520">
    <property type="component" value="Unassembled WGS sequence"/>
</dbReference>
<feature type="compositionally biased region" description="Polar residues" evidence="3">
    <location>
        <begin position="79"/>
        <end position="89"/>
    </location>
</feature>
<evidence type="ECO:0000256" key="3">
    <source>
        <dbReference type="SAM" id="MobiDB-lite"/>
    </source>
</evidence>
<evidence type="ECO:0000256" key="2">
    <source>
        <dbReference type="ARBA" id="ARBA00022737"/>
    </source>
</evidence>
<keyword evidence="4" id="KW-0808">Transferase</keyword>
<dbReference type="InterPro" id="IPR052592">
    <property type="entry name" value="LRR-RLK"/>
</dbReference>
<evidence type="ECO:0000313" key="4">
    <source>
        <dbReference type="EMBL" id="MCI32666.1"/>
    </source>
</evidence>
<dbReference type="FunFam" id="3.80.10.10:FF:000383">
    <property type="entry name" value="Leucine-rich repeat receptor protein kinase EMS1"/>
    <property type="match status" value="1"/>
</dbReference>
<comment type="caution">
    <text evidence="4">The sequence shown here is derived from an EMBL/GenBank/DDBJ whole genome shotgun (WGS) entry which is preliminary data.</text>
</comment>
<accession>A0A392R9Z2</accession>
<evidence type="ECO:0000313" key="5">
    <source>
        <dbReference type="Proteomes" id="UP000265520"/>
    </source>
</evidence>